<feature type="domain" description="Ubiquitin-like protease family profile" evidence="5">
    <location>
        <begin position="32"/>
        <end position="81"/>
    </location>
</feature>
<dbReference type="GO" id="GO:0008234">
    <property type="term" value="F:cysteine-type peptidase activity"/>
    <property type="evidence" value="ECO:0007669"/>
    <property type="project" value="InterPro"/>
</dbReference>
<dbReference type="HOGENOM" id="CLU_238224_0_0_1"/>
<feature type="region of interest" description="Disordered" evidence="4">
    <location>
        <begin position="1107"/>
        <end position="1129"/>
    </location>
</feature>
<dbReference type="InterPro" id="IPR038765">
    <property type="entry name" value="Papain-like_cys_pep_sf"/>
</dbReference>
<evidence type="ECO:0000256" key="2">
    <source>
        <dbReference type="ARBA" id="ARBA00022670"/>
    </source>
</evidence>
<comment type="similarity">
    <text evidence="1">Belongs to the peptidase C48 family.</text>
</comment>
<organism evidence="6 7">
    <name type="scientific">Pycnoporus cinnabarinus</name>
    <name type="common">Cinnabar-red polypore</name>
    <name type="synonym">Trametes cinnabarina</name>
    <dbReference type="NCBI Taxonomy" id="5643"/>
    <lineage>
        <taxon>Eukaryota</taxon>
        <taxon>Fungi</taxon>
        <taxon>Dikarya</taxon>
        <taxon>Basidiomycota</taxon>
        <taxon>Agaricomycotina</taxon>
        <taxon>Agaricomycetes</taxon>
        <taxon>Polyporales</taxon>
        <taxon>Polyporaceae</taxon>
        <taxon>Trametes</taxon>
    </lineage>
</organism>
<reference evidence="6" key="1">
    <citation type="submission" date="2014-01" db="EMBL/GenBank/DDBJ databases">
        <title>The genome of the white-rot fungus Pycnoporus cinnabarinus: a basidiomycete model with a versatile arsenal for lignocellulosic biomass breakdown.</title>
        <authorList>
            <person name="Levasseur A."/>
            <person name="Lomascolo A."/>
            <person name="Ruiz-Duenas F.J."/>
            <person name="Uzan E."/>
            <person name="Piumi F."/>
            <person name="Kues U."/>
            <person name="Ram A.F.J."/>
            <person name="Murat C."/>
            <person name="Haon M."/>
            <person name="Benoit I."/>
            <person name="Arfi Y."/>
            <person name="Chevret D."/>
            <person name="Drula E."/>
            <person name="Kwon M.J."/>
            <person name="Gouret P."/>
            <person name="Lesage-Meessen L."/>
            <person name="Lombard V."/>
            <person name="Mariette J."/>
            <person name="Noirot C."/>
            <person name="Park J."/>
            <person name="Patyshakuliyeva A."/>
            <person name="Wieneger R.A.B."/>
            <person name="Wosten H.A.B."/>
            <person name="Martin F."/>
            <person name="Coutinho P.M."/>
            <person name="de Vries R."/>
            <person name="Martinez A.T."/>
            <person name="Klopp C."/>
            <person name="Pontarotti P."/>
            <person name="Henrissat B."/>
            <person name="Record E."/>
        </authorList>
    </citation>
    <scope>NUCLEOTIDE SEQUENCE [LARGE SCALE GENOMIC DNA]</scope>
    <source>
        <strain evidence="6">BRFM137</strain>
    </source>
</reference>
<feature type="region of interest" description="Disordered" evidence="4">
    <location>
        <begin position="1536"/>
        <end position="1555"/>
    </location>
</feature>
<dbReference type="EMBL" id="CCBP010000123">
    <property type="protein sequence ID" value="CDO73700.1"/>
    <property type="molecule type" value="Genomic_DNA"/>
</dbReference>
<dbReference type="STRING" id="5643.A0A060SH26"/>
<name>A0A060SH26_PYCCI</name>
<proteinExistence type="inferred from homology"/>
<dbReference type="InterPro" id="IPR003653">
    <property type="entry name" value="Peptidase_C48_C"/>
</dbReference>
<keyword evidence="7" id="KW-1185">Reference proteome</keyword>
<sequence length="1555" mass="172655">MARYAVGRDGSESPSLLQILKAQLLDGPRKRLYFPVNVDNNHWVAFCVDFESRSISYSDSQVPASDKAKPTRTISRIIDALWAWAVDEFSEAIRNQGNALVHGVQRDSSSCAAEAHIRLTQKKIHVRSASPDVPELPSKKERIPSGPSQSPTEAGLCAAVPQADMSIEPLVIAVTANRHQPQVSLEVRKIVTDDATRARLSQSAQDTSSMKDTLTKGRFTVNQRRLNKFLHKIAALDHAAEARQDKKQWWQVWHSYCGTWRTMKEPYNTTRFGDHMKTCNAKQAAHIASSQHEATTEQAKKGSEVARTSTLDKWAKKLGWVKQEGAWKDMAAVTVNCKANSDDESVKIAEASSEDIDDGDTEKSDNLKSSLKLGERPTQLLSARSIPFSFPGSSSGSSQRLPCTGLTNKVDERISCYLRRAYVSGGGSRSVSAIAEELHQTPYTKLSQKDKKAVDAIQLQMHTWRNDHLTTSVWSVACKQFVDVDSPIPTEPIVCKKCRSVLAHSGFKTALRKAVQRASQTVQLKYLNKKYRSETLAHLFARRQGLEAIVMSEDPDASVYARLATGLLKGQLSGYPIVGDLMKALAQLMDREERGVRQQNFQQTASYAPKFPLKVCQETFDNIQEYLRKLNYPGPVALSCDDTKLHATFRTYWDASKECHMLVGGVDEPRVVANAKELEALLADPEIKKATKIQLWCVQVPLPKVPPIVVAAKAIPNSLSVPELYALIELILCGLLNRGVAICSYSCDGTETERSLQRMLVDKADHHVTHSIPHPLGTDFASMTTSIAFFQGHPIVMIQDSKHALKTFRNNLFSGARLLVLGNDVAMYGWAHLLAFLEDSPLFNRDVEKIDHQDDNAVTRLFSATTLEYLTTNHSERAAMVVYLFVMGELVDAYQNRHISHLERIKMVLRARYFLDTWRAYLKAAGYAELRYYISREAADIARILIEGLIGLVVMYRDHLSSESAPLPLIPWLHSSEICEHVFAECRKLVKDFTHLDFLYMVPHLHILLRSIIRFTHTTNPKERAAGYAHSYFDTRNIDLGQLAVFPADSEIEAAAHDAWEEARSLFGLVGIVPADFLYSHGTQPPQPRPTQLPSISSWFPLASDGEVAPKTSTTQASHGADTLHQVDDDSVSVISSDDDLGEQATDSDYEDGSEAAELQRLINDHHQAWNTRSHHDDEKFLNLSCAAVALSMNDSMIAQRAAEVPAEELDDLHREARQDIQASFDAAVRKLLVELPPEPMRPFDLLASVSLGRIDYSPLVQTRRTHETRRAAQSVRTSKSSQSTGSDKADDSPQKTSSRCETIREMHAVIRRQQQQGAGTGLERSARWTAGTPEAAKNDSGETGNSVNATLAAGRRAATVLSRHLKIFSQHKVPESSSLADAMVGKLDPQQPKYSPIQAMSKQCYGLICHESRVLVGRVLAVYCRDGSKGGKHVWRESVDKIGLVSYLAVQVYEPVHGVQFRGILRRMAPFQTLTFALISSDVFLRLLPGTHSLSLDQKSLTLDSSLLPALQRFTSPAAVSKIILAVNALSKARRKSKEVTSVDDDGNSGLEDT</sequence>
<dbReference type="SUPFAM" id="SSF54001">
    <property type="entry name" value="Cysteine proteinases"/>
    <property type="match status" value="1"/>
</dbReference>
<evidence type="ECO:0000256" key="4">
    <source>
        <dbReference type="SAM" id="MobiDB-lite"/>
    </source>
</evidence>
<evidence type="ECO:0000259" key="5">
    <source>
        <dbReference type="Pfam" id="PF02902"/>
    </source>
</evidence>
<dbReference type="GO" id="GO:0019783">
    <property type="term" value="F:ubiquitin-like protein peptidase activity"/>
    <property type="evidence" value="ECO:0007669"/>
    <property type="project" value="UniProtKB-ARBA"/>
</dbReference>
<keyword evidence="3" id="KW-0378">Hydrolase</keyword>
<dbReference type="Gene3D" id="3.40.395.10">
    <property type="entry name" value="Adenoviral Proteinase, Chain A"/>
    <property type="match status" value="1"/>
</dbReference>
<keyword evidence="2" id="KW-0645">Protease</keyword>
<evidence type="ECO:0000313" key="6">
    <source>
        <dbReference type="EMBL" id="CDO73700.1"/>
    </source>
</evidence>
<accession>A0A060SH26</accession>
<evidence type="ECO:0000313" key="7">
    <source>
        <dbReference type="Proteomes" id="UP000029665"/>
    </source>
</evidence>
<gene>
    <name evidence="6" type="ORF">BN946_scf185015.g28</name>
</gene>
<dbReference type="GO" id="GO:0006508">
    <property type="term" value="P:proteolysis"/>
    <property type="evidence" value="ECO:0007669"/>
    <property type="project" value="UniProtKB-KW"/>
</dbReference>
<feature type="region of interest" description="Disordered" evidence="4">
    <location>
        <begin position="126"/>
        <end position="154"/>
    </location>
</feature>
<dbReference type="OrthoDB" id="3268677at2759"/>
<comment type="caution">
    <text evidence="6">The sequence shown here is derived from an EMBL/GenBank/DDBJ whole genome shotgun (WGS) entry which is preliminary data.</text>
</comment>
<evidence type="ECO:0000256" key="3">
    <source>
        <dbReference type="ARBA" id="ARBA00022801"/>
    </source>
</evidence>
<feature type="region of interest" description="Disordered" evidence="4">
    <location>
        <begin position="1263"/>
        <end position="1300"/>
    </location>
</feature>
<dbReference type="OMA" id="TRRTHET"/>
<dbReference type="Pfam" id="PF02902">
    <property type="entry name" value="Peptidase_C48"/>
    <property type="match status" value="1"/>
</dbReference>
<dbReference type="Proteomes" id="UP000029665">
    <property type="component" value="Unassembled WGS sequence"/>
</dbReference>
<feature type="compositionally biased region" description="Acidic residues" evidence="4">
    <location>
        <begin position="1543"/>
        <end position="1555"/>
    </location>
</feature>
<feature type="region of interest" description="Disordered" evidence="4">
    <location>
        <begin position="344"/>
        <end position="372"/>
    </location>
</feature>
<protein>
    <recommendedName>
        <fullName evidence="5">Ubiquitin-like protease family profile domain-containing protein</fullName>
    </recommendedName>
</protein>
<evidence type="ECO:0000256" key="1">
    <source>
        <dbReference type="ARBA" id="ARBA00005234"/>
    </source>
</evidence>
<feature type="compositionally biased region" description="Polar residues" evidence="4">
    <location>
        <begin position="1275"/>
        <end position="1287"/>
    </location>
</feature>